<evidence type="ECO:0000313" key="1">
    <source>
        <dbReference type="EMBL" id="ORL59866.1"/>
    </source>
</evidence>
<proteinExistence type="predicted"/>
<dbReference type="RefSeq" id="WP_084859019.1">
    <property type="nucleotide sequence ID" value="NZ_JAVXZE010000016.1"/>
</dbReference>
<name>A0A1X0ZNG0_PSEPU</name>
<dbReference type="AlphaFoldDB" id="A0A1X0ZNG0"/>
<sequence length="272" mass="30552">MFYVVNTKGSFLSGYLQQGKRESIMYEGQLIQGEPKITKRLEYANRTTHEAWESMCQMISEARADGYRDMPIDASKLQVPADLYQEEFPLALRGVYAHVRSMTSEQFSSGLARVRAIHEAISHAGVEVISGDDDRYVELRLGAAVTSFGFVPERLWETMTTKAKELCDARGMLGDNLLLPDGRGLFHLRTRESSLDLYVRAFLQGAMKAGAVIELSSDHSWSFNQATPFNATDVQDLQWHLETPGLLSSILKLEQTIPVQVTEVITALDFYC</sequence>
<accession>A0A1X0ZNG0</accession>
<protein>
    <submittedName>
        <fullName evidence="1">Uncharacterized protein</fullName>
    </submittedName>
</protein>
<gene>
    <name evidence="1" type="ORF">B7H17_23715</name>
</gene>
<dbReference type="EMBL" id="NBWC01000044">
    <property type="protein sequence ID" value="ORL59866.1"/>
    <property type="molecule type" value="Genomic_DNA"/>
</dbReference>
<organism evidence="1 2">
    <name type="scientific">Pseudomonas putida</name>
    <name type="common">Arthrobacter siderocapsulatus</name>
    <dbReference type="NCBI Taxonomy" id="303"/>
    <lineage>
        <taxon>Bacteria</taxon>
        <taxon>Pseudomonadati</taxon>
        <taxon>Pseudomonadota</taxon>
        <taxon>Gammaproteobacteria</taxon>
        <taxon>Pseudomonadales</taxon>
        <taxon>Pseudomonadaceae</taxon>
        <taxon>Pseudomonas</taxon>
    </lineage>
</organism>
<comment type="caution">
    <text evidence="1">The sequence shown here is derived from an EMBL/GenBank/DDBJ whole genome shotgun (WGS) entry which is preliminary data.</text>
</comment>
<reference evidence="1 2" key="1">
    <citation type="submission" date="2017-04" db="EMBL/GenBank/DDBJ databases">
        <title>Presence of VIM-2 positive Pseudomonas species in chickens and their surrounding environment.</title>
        <authorList>
            <person name="Zhang R."/>
        </authorList>
    </citation>
    <scope>NUCLEOTIDE SEQUENCE [LARGE SCALE GENOMIC DNA]</scope>
    <source>
        <strain evidence="1 2">DZ-C18</strain>
    </source>
</reference>
<dbReference type="Proteomes" id="UP000193675">
    <property type="component" value="Unassembled WGS sequence"/>
</dbReference>
<evidence type="ECO:0000313" key="2">
    <source>
        <dbReference type="Proteomes" id="UP000193675"/>
    </source>
</evidence>